<comment type="caution">
    <text evidence="1">The sequence shown here is derived from an EMBL/GenBank/DDBJ whole genome shotgun (WGS) entry which is preliminary data.</text>
</comment>
<reference evidence="1 2" key="1">
    <citation type="submission" date="2020-08" db="EMBL/GenBank/DDBJ databases">
        <title>Genomic Encyclopedia of Type Strains, Phase IV (KMG-IV): sequencing the most valuable type-strain genomes for metagenomic binning, comparative biology and taxonomic classification.</title>
        <authorList>
            <person name="Goeker M."/>
        </authorList>
    </citation>
    <scope>NUCLEOTIDE SEQUENCE [LARGE SCALE GENOMIC DNA]</scope>
    <source>
        <strain evidence="1 2">DSM 100039</strain>
    </source>
</reference>
<protein>
    <submittedName>
        <fullName evidence="1">Uncharacterized protein</fullName>
    </submittedName>
</protein>
<name>A0A841PBF7_9HYPH</name>
<proteinExistence type="predicted"/>
<sequence>MPSVIVAVLLMSTLVATGKAEAEAGTHLLESDGPMASSYGPTVVADYSASMAHYRTSLRAHSGTGGLVGDFVSSLRIPWTWRSDDGSTVRRLGNSLFLLTEGDCLSRMCREIPCKQTEWPVFDCRDGHKRKMAAPGLTGISFGGINYSQIGGPQF</sequence>
<evidence type="ECO:0000313" key="2">
    <source>
        <dbReference type="Proteomes" id="UP000556329"/>
    </source>
</evidence>
<dbReference type="AlphaFoldDB" id="A0A841PBF7"/>
<keyword evidence="2" id="KW-1185">Reference proteome</keyword>
<accession>A0A841PBF7</accession>
<organism evidence="1 2">
    <name type="scientific">Mesorhizobium sangaii</name>
    <dbReference type="NCBI Taxonomy" id="505389"/>
    <lineage>
        <taxon>Bacteria</taxon>
        <taxon>Pseudomonadati</taxon>
        <taxon>Pseudomonadota</taxon>
        <taxon>Alphaproteobacteria</taxon>
        <taxon>Hyphomicrobiales</taxon>
        <taxon>Phyllobacteriaceae</taxon>
        <taxon>Mesorhizobium</taxon>
    </lineage>
</organism>
<dbReference type="RefSeq" id="WP_184873888.1">
    <property type="nucleotide sequence ID" value="NZ_JACHEF010000003.1"/>
</dbReference>
<dbReference type="EMBL" id="JACHEF010000003">
    <property type="protein sequence ID" value="MBB6410961.1"/>
    <property type="molecule type" value="Genomic_DNA"/>
</dbReference>
<evidence type="ECO:0000313" key="1">
    <source>
        <dbReference type="EMBL" id="MBB6410961.1"/>
    </source>
</evidence>
<dbReference type="Proteomes" id="UP000556329">
    <property type="component" value="Unassembled WGS sequence"/>
</dbReference>
<gene>
    <name evidence="1" type="ORF">HNQ71_003635</name>
</gene>